<keyword evidence="4" id="KW-1185">Reference proteome</keyword>
<sequence>MIGIIIILSLSWILLWLIEKKQLTVLGLALTKNRSKDFFVGLVIASFVCAAYHIMNVYLVDNFWIYNKQMSIQILFNSIWWILKSVLFEEFVFRGALLYIAINRIGPKWACILSAVLFGVYHWFSYDSFGSPLKMLIILLMTGTFGWVLAFAFHNTRSIYLSIAIHLGWNLVNILVFSNGSLGPQLMIKANANHQEGLMSLFTFLFQIFALPLVTYWYVKVFAKE</sequence>
<evidence type="ECO:0000259" key="2">
    <source>
        <dbReference type="Pfam" id="PF02517"/>
    </source>
</evidence>
<feature type="transmembrane region" description="Helical" evidence="1">
    <location>
        <begin position="39"/>
        <end position="60"/>
    </location>
</feature>
<keyword evidence="3" id="KW-0378">Hydrolase</keyword>
<organism evidence="3 4">
    <name type="scientific">Chryseobacterium tructae</name>
    <dbReference type="NCBI Taxonomy" id="1037380"/>
    <lineage>
        <taxon>Bacteria</taxon>
        <taxon>Pseudomonadati</taxon>
        <taxon>Bacteroidota</taxon>
        <taxon>Flavobacteriia</taxon>
        <taxon>Flavobacteriales</taxon>
        <taxon>Weeksellaceae</taxon>
        <taxon>Chryseobacterium group</taxon>
        <taxon>Chryseobacterium</taxon>
    </lineage>
</organism>
<evidence type="ECO:0000256" key="1">
    <source>
        <dbReference type="SAM" id="Phobius"/>
    </source>
</evidence>
<dbReference type="PANTHER" id="PTHR39430">
    <property type="entry name" value="MEMBRANE-ASSOCIATED PROTEASE-RELATED"/>
    <property type="match status" value="1"/>
</dbReference>
<feature type="transmembrane region" description="Helical" evidence="1">
    <location>
        <begin position="159"/>
        <end position="177"/>
    </location>
</feature>
<dbReference type="GO" id="GO:0016787">
    <property type="term" value="F:hydrolase activity"/>
    <property type="evidence" value="ECO:0007669"/>
    <property type="project" value="UniProtKB-KW"/>
</dbReference>
<dbReference type="RefSeq" id="WP_290297512.1">
    <property type="nucleotide sequence ID" value="NZ_JAUFQR010000001.1"/>
</dbReference>
<dbReference type="PANTHER" id="PTHR39430:SF1">
    <property type="entry name" value="PROTEASE"/>
    <property type="match status" value="1"/>
</dbReference>
<gene>
    <name evidence="3" type="ORF">ACFONJ_12455</name>
</gene>
<evidence type="ECO:0000313" key="3">
    <source>
        <dbReference type="EMBL" id="MFC3756783.1"/>
    </source>
</evidence>
<comment type="caution">
    <text evidence="3">The sequence shown here is derived from an EMBL/GenBank/DDBJ whole genome shotgun (WGS) entry which is preliminary data.</text>
</comment>
<feature type="transmembrane region" description="Helical" evidence="1">
    <location>
        <begin position="107"/>
        <end position="124"/>
    </location>
</feature>
<proteinExistence type="predicted"/>
<dbReference type="EC" id="3.4.-.-" evidence="3"/>
<feature type="transmembrane region" description="Helical" evidence="1">
    <location>
        <begin position="136"/>
        <end position="153"/>
    </location>
</feature>
<feature type="transmembrane region" description="Helical" evidence="1">
    <location>
        <begin position="81"/>
        <end position="101"/>
    </location>
</feature>
<protein>
    <submittedName>
        <fullName evidence="3">CPBP family intramembrane glutamic endopeptidase</fullName>
        <ecNumber evidence="3">3.4.-.-</ecNumber>
    </submittedName>
</protein>
<evidence type="ECO:0000313" key="4">
    <source>
        <dbReference type="Proteomes" id="UP001595735"/>
    </source>
</evidence>
<dbReference type="Pfam" id="PF02517">
    <property type="entry name" value="Rce1-like"/>
    <property type="match status" value="1"/>
</dbReference>
<dbReference type="EMBL" id="JBHRYO010000002">
    <property type="protein sequence ID" value="MFC3756783.1"/>
    <property type="molecule type" value="Genomic_DNA"/>
</dbReference>
<feature type="transmembrane region" description="Helical" evidence="1">
    <location>
        <begin position="198"/>
        <end position="219"/>
    </location>
</feature>
<accession>A0ABV7XWX0</accession>
<keyword evidence="1" id="KW-0472">Membrane</keyword>
<keyword evidence="1" id="KW-1133">Transmembrane helix</keyword>
<dbReference type="Proteomes" id="UP001595735">
    <property type="component" value="Unassembled WGS sequence"/>
</dbReference>
<feature type="domain" description="CAAX prenyl protease 2/Lysostaphin resistance protein A-like" evidence="2">
    <location>
        <begin position="75"/>
        <end position="172"/>
    </location>
</feature>
<reference evidence="4" key="1">
    <citation type="journal article" date="2019" name="Int. J. Syst. Evol. Microbiol.">
        <title>The Global Catalogue of Microorganisms (GCM) 10K type strain sequencing project: providing services to taxonomists for standard genome sequencing and annotation.</title>
        <authorList>
            <consortium name="The Broad Institute Genomics Platform"/>
            <consortium name="The Broad Institute Genome Sequencing Center for Infectious Disease"/>
            <person name="Wu L."/>
            <person name="Ma J."/>
        </authorList>
    </citation>
    <scope>NUCLEOTIDE SEQUENCE [LARGE SCALE GENOMIC DNA]</scope>
    <source>
        <strain evidence="4">CECT 7798</strain>
    </source>
</reference>
<dbReference type="InterPro" id="IPR003675">
    <property type="entry name" value="Rce1/LyrA-like_dom"/>
</dbReference>
<keyword evidence="1" id="KW-0812">Transmembrane</keyword>
<name>A0ABV7XWX0_9FLAO</name>